<dbReference type="Pfam" id="PF00072">
    <property type="entry name" value="Response_reg"/>
    <property type="match status" value="1"/>
</dbReference>
<evidence type="ECO:0000259" key="2">
    <source>
        <dbReference type="PROSITE" id="PS50110"/>
    </source>
</evidence>
<dbReference type="EMBL" id="CP143423">
    <property type="protein sequence ID" value="WVX49917.1"/>
    <property type="molecule type" value="Genomic_DNA"/>
</dbReference>
<evidence type="ECO:0000256" key="1">
    <source>
        <dbReference type="PROSITE-ProRule" id="PRU00169"/>
    </source>
</evidence>
<dbReference type="InterPro" id="IPR011006">
    <property type="entry name" value="CheY-like_superfamily"/>
</dbReference>
<dbReference type="SMART" id="SM00448">
    <property type="entry name" value="REC"/>
    <property type="match status" value="1"/>
</dbReference>
<keyword evidence="1" id="KW-0597">Phosphoprotein</keyword>
<dbReference type="InterPro" id="IPR001789">
    <property type="entry name" value="Sig_transdc_resp-reg_receiver"/>
</dbReference>
<dbReference type="Proteomes" id="UP001318682">
    <property type="component" value="Chromosome"/>
</dbReference>
<feature type="domain" description="Response regulatory" evidence="2">
    <location>
        <begin position="4"/>
        <end position="137"/>
    </location>
</feature>
<evidence type="ECO:0000313" key="3">
    <source>
        <dbReference type="EMBL" id="WVX49917.1"/>
    </source>
</evidence>
<accession>A0ABZ2BXL8</accession>
<name>A0ABZ2BXL8_9RHOB</name>
<reference evidence="3 4" key="1">
    <citation type="submission" date="2015-07" db="EMBL/GenBank/DDBJ databases">
        <authorList>
            <person name="Voget S."/>
            <person name="Dogs M."/>
            <person name="Brinkhoff T.H."/>
            <person name="Daniel R."/>
        </authorList>
    </citation>
    <scope>NUCLEOTIDE SEQUENCE [LARGE SCALE GENOMIC DNA]</scope>
    <source>
        <strain evidence="3 4">B14</strain>
    </source>
</reference>
<dbReference type="PROSITE" id="PS50110">
    <property type="entry name" value="RESPONSE_REGULATORY"/>
    <property type="match status" value="1"/>
</dbReference>
<dbReference type="InterPro" id="IPR052893">
    <property type="entry name" value="TCS_response_regulator"/>
</dbReference>
<sequence>MSVSVLIVDDNEMDRYLLRRNLAKCSFDIVSFEVADGQFAIEYFEEHSRRRQLEPERYPPLVIFLDVNMPRVDGFGFLERFSDIRAANELKSTVVVMFTSSPRQEDKDRSRQWSFVRDFIVKGEFSPDDLDRIFLNLAA</sequence>
<feature type="modified residue" description="4-aspartylphosphate" evidence="1">
    <location>
        <position position="66"/>
    </location>
</feature>
<gene>
    <name evidence="3" type="ORF">ROLI_030120</name>
</gene>
<dbReference type="RefSeq" id="WP_187431358.1">
    <property type="nucleotide sequence ID" value="NZ_CP143423.1"/>
</dbReference>
<protein>
    <recommendedName>
        <fullName evidence="2">Response regulatory domain-containing protein</fullName>
    </recommendedName>
</protein>
<evidence type="ECO:0000313" key="4">
    <source>
        <dbReference type="Proteomes" id="UP001318682"/>
    </source>
</evidence>
<keyword evidence="4" id="KW-1185">Reference proteome</keyword>
<dbReference type="SUPFAM" id="SSF52172">
    <property type="entry name" value="CheY-like"/>
    <property type="match status" value="1"/>
</dbReference>
<dbReference type="Gene3D" id="3.40.50.2300">
    <property type="match status" value="1"/>
</dbReference>
<dbReference type="PANTHER" id="PTHR44520:SF2">
    <property type="entry name" value="RESPONSE REGULATOR RCP1"/>
    <property type="match status" value="1"/>
</dbReference>
<dbReference type="PANTHER" id="PTHR44520">
    <property type="entry name" value="RESPONSE REGULATOR RCP1-RELATED"/>
    <property type="match status" value="1"/>
</dbReference>
<proteinExistence type="predicted"/>
<reference evidence="4" key="2">
    <citation type="submission" date="2024-01" db="EMBL/GenBank/DDBJ databases">
        <title>Roseobacter fucihabitans sp. nov., isolated from the brown alga Fucus spiralis.</title>
        <authorList>
            <person name="Hahnke S."/>
            <person name="Berger M."/>
            <person name="Schlingloff A."/>
            <person name="Athale I."/>
            <person name="Neumann-Schaal M."/>
            <person name="Adenaya A."/>
            <person name="Poehlein A."/>
            <person name="Daniel R."/>
            <person name="Pertersen J."/>
            <person name="Brinkhoff T."/>
        </authorList>
    </citation>
    <scope>NUCLEOTIDE SEQUENCE [LARGE SCALE GENOMIC DNA]</scope>
    <source>
        <strain evidence="4">B14</strain>
    </source>
</reference>
<organism evidence="3 4">
    <name type="scientific">Roseobacter fucihabitans</name>
    <dbReference type="NCBI Taxonomy" id="1537242"/>
    <lineage>
        <taxon>Bacteria</taxon>
        <taxon>Pseudomonadati</taxon>
        <taxon>Pseudomonadota</taxon>
        <taxon>Alphaproteobacteria</taxon>
        <taxon>Rhodobacterales</taxon>
        <taxon>Roseobacteraceae</taxon>
        <taxon>Roseobacter</taxon>
    </lineage>
</organism>